<dbReference type="NCBIfam" id="TIGR01851">
    <property type="entry name" value="argC_other"/>
    <property type="match status" value="1"/>
</dbReference>
<dbReference type="Pfam" id="PF22698">
    <property type="entry name" value="Semialdhyde_dhC_1"/>
    <property type="match status" value="1"/>
</dbReference>
<dbReference type="GO" id="GO:0051287">
    <property type="term" value="F:NAD binding"/>
    <property type="evidence" value="ECO:0007669"/>
    <property type="project" value="InterPro"/>
</dbReference>
<comment type="pathway">
    <text evidence="6">Amino-acid biosynthesis; L-arginine biosynthesis; N(2)-acetyl-L-ornithine from L-glutamate: step 3/4.</text>
</comment>
<sequence length="313" mass="33605">MKPKLYIDGQEGTTGLQIYERLGARDDIELLRIDPDKRKDTAERKRLLNAADLVFLCLPDAAAVEAVALIENENTRVVDASTAHRTAPGWVYGFPELLAGQRERVRHAKRVANPGCHATGFLSTAAPLVAMGVLPPDYPVACYSLTGYSGGGRKMIAEYEAADRAASLDAPNIYGLSLKHKHLPEMQKVAGLKVPPVFSPILGDIYQGMATSVLLHNRLLRGNPTAEDLCDMLSAYYEGQKLVSVAPFGGTAPRLSANALAGSDRLEITVCGHEEQTMLTARFDNLGKGASGAAVQNMNLMLGFDETAGLAVE</sequence>
<comment type="caution">
    <text evidence="8">The sequence shown here is derived from an EMBL/GenBank/DDBJ whole genome shotgun (WGS) entry which is preliminary data.</text>
</comment>
<keyword evidence="2 6" id="KW-0055">Arginine biosynthesis</keyword>
<name>A0AAW5JPW9_9FIRM</name>
<dbReference type="Gene3D" id="3.40.50.720">
    <property type="entry name" value="NAD(P)-binding Rossmann-like Domain"/>
    <property type="match status" value="1"/>
</dbReference>
<dbReference type="GO" id="GO:0005737">
    <property type="term" value="C:cytoplasm"/>
    <property type="evidence" value="ECO:0007669"/>
    <property type="project" value="UniProtKB-SubCell"/>
</dbReference>
<dbReference type="EC" id="1.2.1.38" evidence="6"/>
<evidence type="ECO:0000313" key="9">
    <source>
        <dbReference type="Proteomes" id="UP001204562"/>
    </source>
</evidence>
<dbReference type="InterPro" id="IPR000534">
    <property type="entry name" value="Semialdehyde_DH_NAD-bd"/>
</dbReference>
<dbReference type="PANTHER" id="PTHR32338">
    <property type="entry name" value="N-ACETYL-GAMMA-GLUTAMYL-PHOSPHATE REDUCTASE, CHLOROPLASTIC-RELATED-RELATED"/>
    <property type="match status" value="1"/>
</dbReference>
<dbReference type="EMBL" id="JANFYS010000008">
    <property type="protein sequence ID" value="MCQ4769934.1"/>
    <property type="molecule type" value="Genomic_DNA"/>
</dbReference>
<dbReference type="PANTHER" id="PTHR32338:SF10">
    <property type="entry name" value="N-ACETYL-GAMMA-GLUTAMYL-PHOSPHATE REDUCTASE, CHLOROPLASTIC-RELATED"/>
    <property type="match status" value="1"/>
</dbReference>
<dbReference type="CDD" id="cd23935">
    <property type="entry name" value="AGPR_2_C"/>
    <property type="match status" value="1"/>
</dbReference>
<dbReference type="HAMAP" id="MF_01110">
    <property type="entry name" value="ArgC_type2"/>
    <property type="match status" value="1"/>
</dbReference>
<evidence type="ECO:0000259" key="7">
    <source>
        <dbReference type="SMART" id="SM00859"/>
    </source>
</evidence>
<keyword evidence="5 6" id="KW-0560">Oxidoreductase</keyword>
<dbReference type="RefSeq" id="WP_256303524.1">
    <property type="nucleotide sequence ID" value="NZ_JALEQM010000095.1"/>
</dbReference>
<comment type="function">
    <text evidence="6">Catalyzes the NADPH-dependent reduction of N-acetyl-5-glutamyl phosphate to yield N-acetyl-L-glutamate 5-semialdehyde.</text>
</comment>
<dbReference type="SMART" id="SM00859">
    <property type="entry name" value="Semialdhyde_dh"/>
    <property type="match status" value="1"/>
</dbReference>
<keyword evidence="4 6" id="KW-0521">NADP</keyword>
<dbReference type="GO" id="GO:0003942">
    <property type="term" value="F:N-acetyl-gamma-glutamyl-phosphate reductase activity"/>
    <property type="evidence" value="ECO:0007669"/>
    <property type="project" value="UniProtKB-UniRule"/>
</dbReference>
<comment type="subcellular location">
    <subcellularLocation>
        <location evidence="6">Cytoplasm</location>
    </subcellularLocation>
</comment>
<feature type="domain" description="Semialdehyde dehydrogenase NAD-binding" evidence="7">
    <location>
        <begin position="4"/>
        <end position="105"/>
    </location>
</feature>
<dbReference type="CDD" id="cd17896">
    <property type="entry name" value="AGPR_2_N"/>
    <property type="match status" value="1"/>
</dbReference>
<dbReference type="AlphaFoldDB" id="A0AAW5JPW9"/>
<keyword evidence="3 6" id="KW-0028">Amino-acid biosynthesis</keyword>
<comment type="similarity">
    <text evidence="6">Belongs to the NAGSA dehydrogenase family. Type 2 subfamily.</text>
</comment>
<evidence type="ECO:0000256" key="2">
    <source>
        <dbReference type="ARBA" id="ARBA00022571"/>
    </source>
</evidence>
<evidence type="ECO:0000256" key="1">
    <source>
        <dbReference type="ARBA" id="ARBA00022490"/>
    </source>
</evidence>
<feature type="active site" evidence="6">
    <location>
        <position position="116"/>
    </location>
</feature>
<dbReference type="Pfam" id="PF01118">
    <property type="entry name" value="Semialdhyde_dh"/>
    <property type="match status" value="1"/>
</dbReference>
<dbReference type="InterPro" id="IPR050085">
    <property type="entry name" value="AGPR"/>
</dbReference>
<dbReference type="Gene3D" id="3.30.360.10">
    <property type="entry name" value="Dihydrodipicolinate Reductase, domain 2"/>
    <property type="match status" value="1"/>
</dbReference>
<dbReference type="Proteomes" id="UP001204562">
    <property type="component" value="Unassembled WGS sequence"/>
</dbReference>
<dbReference type="SUPFAM" id="SSF55347">
    <property type="entry name" value="Glyceraldehyde-3-phosphate dehydrogenase-like, C-terminal domain"/>
    <property type="match status" value="1"/>
</dbReference>
<evidence type="ECO:0000313" key="8">
    <source>
        <dbReference type="EMBL" id="MCQ4769934.1"/>
    </source>
</evidence>
<dbReference type="InterPro" id="IPR010136">
    <property type="entry name" value="AGPR_type-2"/>
</dbReference>
<evidence type="ECO:0000256" key="5">
    <source>
        <dbReference type="ARBA" id="ARBA00023002"/>
    </source>
</evidence>
<keyword evidence="1 6" id="KW-0963">Cytoplasm</keyword>
<protein>
    <recommendedName>
        <fullName evidence="6">N-acetyl-gamma-glutamyl-phosphate reductase</fullName>
        <shortName evidence="6">AGPR</shortName>
        <ecNumber evidence="6">1.2.1.38</ecNumber>
    </recommendedName>
    <alternativeName>
        <fullName evidence="6">N-acetyl-glutamate semialdehyde dehydrogenase</fullName>
        <shortName evidence="6">NAGSA dehydrogenase</shortName>
    </alternativeName>
</protein>
<dbReference type="InterPro" id="IPR036291">
    <property type="entry name" value="NAD(P)-bd_dom_sf"/>
</dbReference>
<organism evidence="8 9">
    <name type="scientific">Intestinimonas massiliensis</name>
    <name type="common">ex Afouda et al. 2020</name>
    <dbReference type="NCBI Taxonomy" id="1673721"/>
    <lineage>
        <taxon>Bacteria</taxon>
        <taxon>Bacillati</taxon>
        <taxon>Bacillota</taxon>
        <taxon>Clostridia</taxon>
        <taxon>Eubacteriales</taxon>
        <taxon>Intestinimonas</taxon>
    </lineage>
</organism>
<gene>
    <name evidence="6 8" type="primary">argC</name>
    <name evidence="8" type="ORF">NE579_05580</name>
</gene>
<dbReference type="SUPFAM" id="SSF51735">
    <property type="entry name" value="NAD(P)-binding Rossmann-fold domains"/>
    <property type="match status" value="1"/>
</dbReference>
<evidence type="ECO:0000256" key="4">
    <source>
        <dbReference type="ARBA" id="ARBA00022857"/>
    </source>
</evidence>
<evidence type="ECO:0000256" key="6">
    <source>
        <dbReference type="HAMAP-Rule" id="MF_01110"/>
    </source>
</evidence>
<proteinExistence type="inferred from homology"/>
<reference evidence="8" key="1">
    <citation type="submission" date="2022-06" db="EMBL/GenBank/DDBJ databases">
        <title>Isolation of gut microbiota from human fecal samples.</title>
        <authorList>
            <person name="Pamer E.G."/>
            <person name="Barat B."/>
            <person name="Waligurski E."/>
            <person name="Medina S."/>
            <person name="Paddock L."/>
            <person name="Mostad J."/>
        </authorList>
    </citation>
    <scope>NUCLEOTIDE SEQUENCE</scope>
    <source>
        <strain evidence="8">DFI.9.91</strain>
    </source>
</reference>
<dbReference type="InterPro" id="IPR058924">
    <property type="entry name" value="AGPR_dimerisation_dom"/>
</dbReference>
<evidence type="ECO:0000256" key="3">
    <source>
        <dbReference type="ARBA" id="ARBA00022605"/>
    </source>
</evidence>
<comment type="catalytic activity">
    <reaction evidence="6">
        <text>N-acetyl-L-glutamate 5-semialdehyde + phosphate + NADP(+) = N-acetyl-L-glutamyl 5-phosphate + NADPH + H(+)</text>
        <dbReference type="Rhea" id="RHEA:21588"/>
        <dbReference type="ChEBI" id="CHEBI:15378"/>
        <dbReference type="ChEBI" id="CHEBI:29123"/>
        <dbReference type="ChEBI" id="CHEBI:43474"/>
        <dbReference type="ChEBI" id="CHEBI:57783"/>
        <dbReference type="ChEBI" id="CHEBI:57936"/>
        <dbReference type="ChEBI" id="CHEBI:58349"/>
        <dbReference type="EC" id="1.2.1.38"/>
    </reaction>
</comment>
<accession>A0AAW5JPW9</accession>
<dbReference type="GO" id="GO:0006526">
    <property type="term" value="P:L-arginine biosynthetic process"/>
    <property type="evidence" value="ECO:0007669"/>
    <property type="project" value="UniProtKB-UniRule"/>
</dbReference>